<feature type="transmembrane region" description="Helical" evidence="1">
    <location>
        <begin position="36"/>
        <end position="60"/>
    </location>
</feature>
<reference evidence="4" key="1">
    <citation type="journal article" date="2019" name="Int. J. Syst. Evol. Microbiol.">
        <title>The Global Catalogue of Microorganisms (GCM) 10K type strain sequencing project: providing services to taxonomists for standard genome sequencing and annotation.</title>
        <authorList>
            <consortium name="The Broad Institute Genomics Platform"/>
            <consortium name="The Broad Institute Genome Sequencing Center for Infectious Disease"/>
            <person name="Wu L."/>
            <person name="Ma J."/>
        </authorList>
    </citation>
    <scope>NUCLEOTIDE SEQUENCE [LARGE SCALE GENOMIC DNA]</scope>
    <source>
        <strain evidence="4">CGMCC 1.15345</strain>
    </source>
</reference>
<protein>
    <submittedName>
        <fullName evidence="3">Acyltransferase family protein</fullName>
        <ecNumber evidence="3">2.3.-.-</ecNumber>
    </submittedName>
</protein>
<feature type="transmembrane region" description="Helical" evidence="1">
    <location>
        <begin position="194"/>
        <end position="211"/>
    </location>
</feature>
<dbReference type="InterPro" id="IPR050879">
    <property type="entry name" value="Acyltransferase_3"/>
</dbReference>
<evidence type="ECO:0000313" key="3">
    <source>
        <dbReference type="EMBL" id="MFC4393762.1"/>
    </source>
</evidence>
<keyword evidence="3" id="KW-0012">Acyltransferase</keyword>
<feature type="transmembrane region" description="Helical" evidence="1">
    <location>
        <begin position="6"/>
        <end position="24"/>
    </location>
</feature>
<feature type="domain" description="Acyltransferase 3" evidence="2">
    <location>
        <begin position="6"/>
        <end position="327"/>
    </location>
</feature>
<keyword evidence="1" id="KW-0472">Membrane</keyword>
<feature type="transmembrane region" description="Helical" evidence="1">
    <location>
        <begin position="241"/>
        <end position="260"/>
    </location>
</feature>
<feature type="transmembrane region" description="Helical" evidence="1">
    <location>
        <begin position="218"/>
        <end position="235"/>
    </location>
</feature>
<dbReference type="Proteomes" id="UP001595719">
    <property type="component" value="Unassembled WGS sequence"/>
</dbReference>
<evidence type="ECO:0000259" key="2">
    <source>
        <dbReference type="Pfam" id="PF01757"/>
    </source>
</evidence>
<dbReference type="InterPro" id="IPR002656">
    <property type="entry name" value="Acyl_transf_3_dom"/>
</dbReference>
<evidence type="ECO:0000313" key="4">
    <source>
        <dbReference type="Proteomes" id="UP001595719"/>
    </source>
</evidence>
<evidence type="ECO:0000256" key="1">
    <source>
        <dbReference type="SAM" id="Phobius"/>
    </source>
</evidence>
<feature type="transmembrane region" description="Helical" evidence="1">
    <location>
        <begin position="72"/>
        <end position="93"/>
    </location>
</feature>
<keyword evidence="1" id="KW-0812">Transmembrane</keyword>
<proteinExistence type="predicted"/>
<gene>
    <name evidence="3" type="ORF">ACFOY0_22400</name>
</gene>
<dbReference type="GO" id="GO:0016746">
    <property type="term" value="F:acyltransferase activity"/>
    <property type="evidence" value="ECO:0007669"/>
    <property type="project" value="UniProtKB-KW"/>
</dbReference>
<accession>A0ABV8WC64</accession>
<feature type="transmembrane region" description="Helical" evidence="1">
    <location>
        <begin position="156"/>
        <end position="174"/>
    </location>
</feature>
<name>A0ABV8WC64_9FLAO</name>
<organism evidence="3 4">
    <name type="scientific">Flavobacterium quisquiliarum</name>
    <dbReference type="NCBI Taxonomy" id="1834436"/>
    <lineage>
        <taxon>Bacteria</taxon>
        <taxon>Pseudomonadati</taxon>
        <taxon>Bacteroidota</taxon>
        <taxon>Flavobacteriia</taxon>
        <taxon>Flavobacteriales</taxon>
        <taxon>Flavobacteriaceae</taxon>
        <taxon>Flavobacterium</taxon>
    </lineage>
</organism>
<feature type="transmembrane region" description="Helical" evidence="1">
    <location>
        <begin position="272"/>
        <end position="290"/>
    </location>
</feature>
<feature type="transmembrane region" description="Helical" evidence="1">
    <location>
        <begin position="310"/>
        <end position="330"/>
    </location>
</feature>
<dbReference type="Pfam" id="PF01757">
    <property type="entry name" value="Acyl_transf_3"/>
    <property type="match status" value="1"/>
</dbReference>
<dbReference type="PANTHER" id="PTHR23028:SF53">
    <property type="entry name" value="ACYL_TRANSF_3 DOMAIN-CONTAINING PROTEIN"/>
    <property type="match status" value="1"/>
</dbReference>
<keyword evidence="1" id="KW-1133">Transmembrane helix</keyword>
<dbReference type="EMBL" id="JBHSCO010000007">
    <property type="protein sequence ID" value="MFC4393762.1"/>
    <property type="molecule type" value="Genomic_DNA"/>
</dbReference>
<feature type="transmembrane region" description="Helical" evidence="1">
    <location>
        <begin position="100"/>
        <end position="116"/>
    </location>
</feature>
<keyword evidence="3" id="KW-0808">Transferase</keyword>
<keyword evidence="4" id="KW-1185">Reference proteome</keyword>
<sequence>MRIEQLTFTRFLAAITIVIFHYGKKSFLFNNKYVEYIFFNASVFVSYFFILSGFVMIAAYSHRSEISSKEYYLNRFARIYPLYFLAILIVFILQIRLREIDLLGLVLNILMIQSWVPSKMLSINPPGWSLSVELIFYLLFPFLFNKLFKRISFKSLAVYIISFWILSQIVYHLFFDYKIDNKYLLLNGNPIMHLNEFLIGNLAGLFFVKYLKDKKANYDFFILVLFGLVALSLKFPIGLHFHNGLLAVFFVPLIILISINNGLITKMFKKKAFVFLGEISYGIYILQHPIYSLISAYSVNKYFNISDPTIVFLLRLILLIVVSAFLYVFVEKPLRNRMKSKRNFLEFTNENEKSIKCI</sequence>
<dbReference type="RefSeq" id="WP_179007784.1">
    <property type="nucleotide sequence ID" value="NZ_JBHSCO010000007.1"/>
</dbReference>
<dbReference type="PANTHER" id="PTHR23028">
    <property type="entry name" value="ACETYLTRANSFERASE"/>
    <property type="match status" value="1"/>
</dbReference>
<dbReference type="EC" id="2.3.-.-" evidence="3"/>
<feature type="transmembrane region" description="Helical" evidence="1">
    <location>
        <begin position="128"/>
        <end position="144"/>
    </location>
</feature>
<comment type="caution">
    <text evidence="3">The sequence shown here is derived from an EMBL/GenBank/DDBJ whole genome shotgun (WGS) entry which is preliminary data.</text>
</comment>